<gene>
    <name evidence="3" type="ORF">F2P81_004233</name>
</gene>
<sequence length="181" mass="21289">MRRSSTDETPYRRSPSLDSKADSPPFTSGFHRFSGEFEYKRPPFAFGFHTTKGPQTSKGRYAQGKKYVVFYLDLSFIFLLELRRCRMAEGCMMALRYGMVFFNLLFWFSINGCRNALKNPFSYHYSCPPHHSSDLSVRRAAVDEEEVQLHRLLLLQQRWSRCQCTLRIFIAPIQQIRHVNL</sequence>
<comment type="caution">
    <text evidence="3">The sequence shown here is derived from an EMBL/GenBank/DDBJ whole genome shotgun (WGS) entry which is preliminary data.</text>
</comment>
<evidence type="ECO:0000256" key="2">
    <source>
        <dbReference type="SAM" id="Phobius"/>
    </source>
</evidence>
<keyword evidence="2" id="KW-1133">Transmembrane helix</keyword>
<keyword evidence="2" id="KW-0812">Transmembrane</keyword>
<name>A0A6A4T5N7_SCOMX</name>
<keyword evidence="2" id="KW-0472">Membrane</keyword>
<evidence type="ECO:0000313" key="3">
    <source>
        <dbReference type="EMBL" id="KAF0042896.1"/>
    </source>
</evidence>
<protein>
    <submittedName>
        <fullName evidence="3">Uncharacterized protein</fullName>
    </submittedName>
</protein>
<dbReference type="EMBL" id="VEVO01000004">
    <property type="protein sequence ID" value="KAF0042896.1"/>
    <property type="molecule type" value="Genomic_DNA"/>
</dbReference>
<proteinExistence type="predicted"/>
<feature type="region of interest" description="Disordered" evidence="1">
    <location>
        <begin position="1"/>
        <end position="26"/>
    </location>
</feature>
<evidence type="ECO:0000313" key="4">
    <source>
        <dbReference type="Proteomes" id="UP000438429"/>
    </source>
</evidence>
<feature type="compositionally biased region" description="Basic and acidic residues" evidence="1">
    <location>
        <begin position="1"/>
        <end position="11"/>
    </location>
</feature>
<feature type="transmembrane region" description="Helical" evidence="2">
    <location>
        <begin position="94"/>
        <end position="110"/>
    </location>
</feature>
<accession>A0A6A4T5N7</accession>
<reference evidence="3 4" key="1">
    <citation type="submission" date="2019-06" db="EMBL/GenBank/DDBJ databases">
        <title>Draft genomes of female and male turbot (Scophthalmus maximus).</title>
        <authorList>
            <person name="Xu H."/>
            <person name="Xu X.-W."/>
            <person name="Shao C."/>
            <person name="Chen S."/>
        </authorList>
    </citation>
    <scope>NUCLEOTIDE SEQUENCE [LARGE SCALE GENOMIC DNA]</scope>
    <source>
        <strain evidence="3">Ysfricsl-2016a</strain>
        <tissue evidence="3">Blood</tissue>
    </source>
</reference>
<dbReference type="Proteomes" id="UP000438429">
    <property type="component" value="Unassembled WGS sequence"/>
</dbReference>
<dbReference type="AlphaFoldDB" id="A0A6A4T5N7"/>
<organism evidence="3 4">
    <name type="scientific">Scophthalmus maximus</name>
    <name type="common">Turbot</name>
    <name type="synonym">Psetta maxima</name>
    <dbReference type="NCBI Taxonomy" id="52904"/>
    <lineage>
        <taxon>Eukaryota</taxon>
        <taxon>Metazoa</taxon>
        <taxon>Chordata</taxon>
        <taxon>Craniata</taxon>
        <taxon>Vertebrata</taxon>
        <taxon>Euteleostomi</taxon>
        <taxon>Actinopterygii</taxon>
        <taxon>Neopterygii</taxon>
        <taxon>Teleostei</taxon>
        <taxon>Neoteleostei</taxon>
        <taxon>Acanthomorphata</taxon>
        <taxon>Carangaria</taxon>
        <taxon>Pleuronectiformes</taxon>
        <taxon>Pleuronectoidei</taxon>
        <taxon>Scophthalmidae</taxon>
        <taxon>Scophthalmus</taxon>
    </lineage>
</organism>
<evidence type="ECO:0000256" key="1">
    <source>
        <dbReference type="SAM" id="MobiDB-lite"/>
    </source>
</evidence>